<dbReference type="GeneID" id="114660114"/>
<feature type="compositionally biased region" description="Pro residues" evidence="12">
    <location>
        <begin position="261"/>
        <end position="270"/>
    </location>
</feature>
<reference evidence="15" key="3">
    <citation type="submission" date="2025-09" db="UniProtKB">
        <authorList>
            <consortium name="Ensembl"/>
        </authorList>
    </citation>
    <scope>IDENTIFICATION</scope>
</reference>
<sequence length="270" mass="29627">MAGLEVLYHSVRHDITTPQDAIMCFVHWELLQADYRCLGIGDRLKTTDVKSELLPENWNSSKELYTLRYQSEDEKNEILIKAVLVDTSLIINMLTSRSEQVANLTINLTEHIDTEHLRDFGRVYKKMAQLKNLVKLVIQPTVSKRTDSTGSSRKSRRKSSGSQFDQDAHPSSARGSPRNSDPIRSNTPNPFAAGGADLDPFGGCEGGMIVDPLHSGFPKAGFDPAQGTQGGLPPGSVPPGARFDPFAPVGRNRPGPDPDHLPPPGYEDNI</sequence>
<dbReference type="InterPro" id="IPR021625">
    <property type="entry name" value="PI31_Prot_N"/>
</dbReference>
<dbReference type="Ensembl" id="ENSECRT00000013208.1">
    <property type="protein sequence ID" value="ENSECRP00000012980.1"/>
    <property type="gene ID" value="ENSECRG00000008675.1"/>
</dbReference>
<evidence type="ECO:0000256" key="7">
    <source>
        <dbReference type="ARBA" id="ARBA00022553"/>
    </source>
</evidence>
<evidence type="ECO:0000313" key="15">
    <source>
        <dbReference type="Ensembl" id="ENSECRP00000012980.1"/>
    </source>
</evidence>
<keyword evidence="6" id="KW-0963">Cytoplasm</keyword>
<comment type="function">
    <text evidence="11">Plays an important role in control of proteasome function. Inhibits the hydrolysis of protein and peptide substrates by the 20S proteasome. Also inhibits the activation of the proteasome by the proteasome regulatory proteins PA700 and PA28.</text>
</comment>
<dbReference type="GO" id="GO:0004866">
    <property type="term" value="F:endopeptidase inhibitor activity"/>
    <property type="evidence" value="ECO:0007669"/>
    <property type="project" value="InterPro"/>
</dbReference>
<evidence type="ECO:0000256" key="10">
    <source>
        <dbReference type="ARBA" id="ARBA00022990"/>
    </source>
</evidence>
<dbReference type="Proteomes" id="UP000694620">
    <property type="component" value="Chromosome 11"/>
</dbReference>
<keyword evidence="7" id="KW-0597">Phosphoprotein</keyword>
<dbReference type="Gene3D" id="3.40.1000.30">
    <property type="match status" value="1"/>
</dbReference>
<feature type="region of interest" description="Disordered" evidence="12">
    <location>
        <begin position="215"/>
        <end position="270"/>
    </location>
</feature>
<dbReference type="InterPro" id="IPR013886">
    <property type="entry name" value="PI31_Prot_C"/>
</dbReference>
<keyword evidence="16" id="KW-1185">Reference proteome</keyword>
<protein>
    <recommendedName>
        <fullName evidence="4">Proteasome inhibitor PI31 subunit</fullName>
    </recommendedName>
</protein>
<feature type="domain" description="PI31 proteasome regulator C-terminal" evidence="13">
    <location>
        <begin position="166"/>
        <end position="248"/>
    </location>
</feature>
<dbReference type="PANTHER" id="PTHR13266">
    <property type="entry name" value="PROTEASOME INHIBITOR"/>
    <property type="match status" value="1"/>
</dbReference>
<dbReference type="PANTHER" id="PTHR13266:SF1">
    <property type="entry name" value="PROTEASOME INHIBITOR PI31 SUBUNIT"/>
    <property type="match status" value="1"/>
</dbReference>
<dbReference type="RefSeq" id="XP_051789735.1">
    <property type="nucleotide sequence ID" value="XM_051933775.1"/>
</dbReference>
<dbReference type="GO" id="GO:0043161">
    <property type="term" value="P:proteasome-mediated ubiquitin-dependent protein catabolic process"/>
    <property type="evidence" value="ECO:0007669"/>
    <property type="project" value="InterPro"/>
</dbReference>
<feature type="compositionally biased region" description="Polar residues" evidence="12">
    <location>
        <begin position="173"/>
        <end position="189"/>
    </location>
</feature>
<evidence type="ECO:0000256" key="9">
    <source>
        <dbReference type="ARBA" id="ARBA00022942"/>
    </source>
</evidence>
<evidence type="ECO:0000259" key="14">
    <source>
        <dbReference type="Pfam" id="PF11566"/>
    </source>
</evidence>
<name>A0A8C4S7Z8_ERPCA</name>
<evidence type="ECO:0000313" key="16">
    <source>
        <dbReference type="Proteomes" id="UP000694620"/>
    </source>
</evidence>
<dbReference type="InterPro" id="IPR045128">
    <property type="entry name" value="PI31-like"/>
</dbReference>
<dbReference type="GeneTree" id="ENSGT00390000012257"/>
<evidence type="ECO:0000256" key="12">
    <source>
        <dbReference type="SAM" id="MobiDB-lite"/>
    </source>
</evidence>
<feature type="region of interest" description="Disordered" evidence="12">
    <location>
        <begin position="143"/>
        <end position="198"/>
    </location>
</feature>
<keyword evidence="5" id="KW-0488">Methylation</keyword>
<organism evidence="15 16">
    <name type="scientific">Erpetoichthys calabaricus</name>
    <name type="common">Rope fish</name>
    <name type="synonym">Calamoichthys calabaricus</name>
    <dbReference type="NCBI Taxonomy" id="27687"/>
    <lineage>
        <taxon>Eukaryota</taxon>
        <taxon>Metazoa</taxon>
        <taxon>Chordata</taxon>
        <taxon>Craniata</taxon>
        <taxon>Vertebrata</taxon>
        <taxon>Euteleostomi</taxon>
        <taxon>Actinopterygii</taxon>
        <taxon>Polypteriformes</taxon>
        <taxon>Polypteridae</taxon>
        <taxon>Erpetoichthys</taxon>
    </lineage>
</organism>
<evidence type="ECO:0000259" key="13">
    <source>
        <dbReference type="Pfam" id="PF08577"/>
    </source>
</evidence>
<gene>
    <name evidence="15" type="primary">LOC114660114</name>
</gene>
<keyword evidence="8" id="KW-0256">Endoplasmic reticulum</keyword>
<dbReference type="GO" id="GO:0070628">
    <property type="term" value="F:proteasome binding"/>
    <property type="evidence" value="ECO:0007669"/>
    <property type="project" value="InterPro"/>
</dbReference>
<evidence type="ECO:0000256" key="11">
    <source>
        <dbReference type="ARBA" id="ARBA00024805"/>
    </source>
</evidence>
<keyword evidence="10" id="KW-0007">Acetylation</keyword>
<evidence type="ECO:0000256" key="1">
    <source>
        <dbReference type="ARBA" id="ARBA00004240"/>
    </source>
</evidence>
<accession>A0A8C4S7Z8</accession>
<dbReference type="FunFam" id="3.40.1000.30:FF:000002">
    <property type="entry name" value="Proteasome inhibitor PI31 subunit"/>
    <property type="match status" value="1"/>
</dbReference>
<dbReference type="AlphaFoldDB" id="A0A8C4S7Z8"/>
<keyword evidence="9" id="KW-0647">Proteasome</keyword>
<dbReference type="GO" id="GO:0005783">
    <property type="term" value="C:endoplasmic reticulum"/>
    <property type="evidence" value="ECO:0007669"/>
    <property type="project" value="UniProtKB-SubCell"/>
</dbReference>
<reference evidence="15" key="2">
    <citation type="submission" date="2025-08" db="UniProtKB">
        <authorList>
            <consortium name="Ensembl"/>
        </authorList>
    </citation>
    <scope>IDENTIFICATION</scope>
</reference>
<evidence type="ECO:0000256" key="4">
    <source>
        <dbReference type="ARBA" id="ARBA00015575"/>
    </source>
</evidence>
<comment type="subcellular location">
    <subcellularLocation>
        <location evidence="2">Cytoplasm</location>
    </subcellularLocation>
    <subcellularLocation>
        <location evidence="1">Endoplasmic reticulum</location>
    </subcellularLocation>
</comment>
<dbReference type="GO" id="GO:0000502">
    <property type="term" value="C:proteasome complex"/>
    <property type="evidence" value="ECO:0007669"/>
    <property type="project" value="UniProtKB-KW"/>
</dbReference>
<dbReference type="Pfam" id="PF11566">
    <property type="entry name" value="PI31_Prot_N"/>
    <property type="match status" value="1"/>
</dbReference>
<reference evidence="15" key="1">
    <citation type="submission" date="2021-06" db="EMBL/GenBank/DDBJ databases">
        <authorList>
            <consortium name="Wellcome Sanger Institute Data Sharing"/>
        </authorList>
    </citation>
    <scope>NUCLEOTIDE SEQUENCE [LARGE SCALE GENOMIC DNA]</scope>
</reference>
<evidence type="ECO:0000256" key="3">
    <source>
        <dbReference type="ARBA" id="ARBA00006405"/>
    </source>
</evidence>
<dbReference type="OrthoDB" id="68090at2759"/>
<evidence type="ECO:0000256" key="2">
    <source>
        <dbReference type="ARBA" id="ARBA00004496"/>
    </source>
</evidence>
<evidence type="ECO:0000256" key="5">
    <source>
        <dbReference type="ARBA" id="ARBA00022481"/>
    </source>
</evidence>
<dbReference type="Pfam" id="PF08577">
    <property type="entry name" value="PI31_Prot_C"/>
    <property type="match status" value="1"/>
</dbReference>
<evidence type="ECO:0000256" key="6">
    <source>
        <dbReference type="ARBA" id="ARBA00022490"/>
    </source>
</evidence>
<evidence type="ECO:0000256" key="8">
    <source>
        <dbReference type="ARBA" id="ARBA00022824"/>
    </source>
</evidence>
<proteinExistence type="inferred from homology"/>
<feature type="domain" description="PI31 proteasome regulator N-terminal" evidence="14">
    <location>
        <begin position="12"/>
        <end position="142"/>
    </location>
</feature>
<comment type="similarity">
    <text evidence="3">Belongs to the proteasome inhibitor PI31 family.</text>
</comment>